<accession>W4MGG6</accession>
<name>W4MGG6_9BACT</name>
<protein>
    <recommendedName>
        <fullName evidence="3">Thioredoxin</fullName>
    </recommendedName>
</protein>
<keyword evidence="2" id="KW-1185">Reference proteome</keyword>
<sequence length="338" mass="36776">MSERLVPAPDDFDAQIDWLHRQGWTDGLPVVPPTPARVEAMMVGIGRQPEALIGLVPPRWGTATVEVVAANAVMAGCLPAYMPVVIAALDALLDRSFNLYGTQATTHAVAPLLILNGPVVDTLNFNFGYNLFGPGWRANASVGRTVNLILRNVGGAYPGALDRSTSGQPGKYTFCMAENEAENPWEALHVERGFRADQSTVTVHPAGGIVDLNDRSSRTAEALMRMLAQSLKIHTGNGHLIGGEPLLVICPEHASILSREGVTKDQLRTFLWRYSQIPRSEFPQSYYRDDIEPLDDPDRIPLCRTPDSFIIVVGGGAGRHSMYIPTFGASHSVTREIV</sequence>
<organism evidence="1 2">
    <name type="scientific">Candidatus Entotheonella gemina</name>
    <dbReference type="NCBI Taxonomy" id="1429439"/>
    <lineage>
        <taxon>Bacteria</taxon>
        <taxon>Pseudomonadati</taxon>
        <taxon>Nitrospinota/Tectimicrobiota group</taxon>
        <taxon>Candidatus Tectimicrobiota</taxon>
        <taxon>Candidatus Entotheonellia</taxon>
        <taxon>Candidatus Entotheonellales</taxon>
        <taxon>Candidatus Entotheonellaceae</taxon>
        <taxon>Candidatus Entotheonella</taxon>
    </lineage>
</organism>
<evidence type="ECO:0008006" key="3">
    <source>
        <dbReference type="Google" id="ProtNLM"/>
    </source>
</evidence>
<comment type="caution">
    <text evidence="1">The sequence shown here is derived from an EMBL/GenBank/DDBJ whole genome shotgun (WGS) entry which is preliminary data.</text>
</comment>
<evidence type="ECO:0000313" key="2">
    <source>
        <dbReference type="Proteomes" id="UP000019140"/>
    </source>
</evidence>
<dbReference type="EMBL" id="AZHX01000070">
    <property type="protein sequence ID" value="ETX09031.1"/>
    <property type="molecule type" value="Genomic_DNA"/>
</dbReference>
<gene>
    <name evidence="1" type="ORF">ETSY2_01865</name>
</gene>
<dbReference type="Proteomes" id="UP000019140">
    <property type="component" value="Unassembled WGS sequence"/>
</dbReference>
<dbReference type="HOGENOM" id="CLU_046970_0_0_7"/>
<dbReference type="AlphaFoldDB" id="W4MGG6"/>
<reference evidence="1 2" key="1">
    <citation type="journal article" date="2014" name="Nature">
        <title>An environmental bacterial taxon with a large and distinct metabolic repertoire.</title>
        <authorList>
            <person name="Wilson M.C."/>
            <person name="Mori T."/>
            <person name="Ruckert C."/>
            <person name="Uria A.R."/>
            <person name="Helf M.J."/>
            <person name="Takada K."/>
            <person name="Gernert C."/>
            <person name="Steffens U.A."/>
            <person name="Heycke N."/>
            <person name="Schmitt S."/>
            <person name="Rinke C."/>
            <person name="Helfrich E.J."/>
            <person name="Brachmann A.O."/>
            <person name="Gurgui C."/>
            <person name="Wakimoto T."/>
            <person name="Kracht M."/>
            <person name="Crusemann M."/>
            <person name="Hentschel U."/>
            <person name="Abe I."/>
            <person name="Matsunaga S."/>
            <person name="Kalinowski J."/>
            <person name="Takeyama H."/>
            <person name="Piel J."/>
        </authorList>
    </citation>
    <scope>NUCLEOTIDE SEQUENCE [LARGE SCALE GENOMIC DNA]</scope>
    <source>
        <strain evidence="2">TSY2</strain>
    </source>
</reference>
<evidence type="ECO:0000313" key="1">
    <source>
        <dbReference type="EMBL" id="ETX09031.1"/>
    </source>
</evidence>
<proteinExistence type="predicted"/>